<dbReference type="Pfam" id="PF03349">
    <property type="entry name" value="Toluene_X"/>
    <property type="match status" value="1"/>
</dbReference>
<evidence type="ECO:0000256" key="2">
    <source>
        <dbReference type="ARBA" id="ARBA00008163"/>
    </source>
</evidence>
<dbReference type="GO" id="GO:0015483">
    <property type="term" value="F:long-chain fatty acid transporting porin activity"/>
    <property type="evidence" value="ECO:0007669"/>
    <property type="project" value="TreeGrafter"/>
</dbReference>
<evidence type="ECO:0000256" key="1">
    <source>
        <dbReference type="ARBA" id="ARBA00004571"/>
    </source>
</evidence>
<organism evidence="9 10">
    <name type="scientific">Marinomonas communis</name>
    <dbReference type="NCBI Taxonomy" id="28254"/>
    <lineage>
        <taxon>Bacteria</taxon>
        <taxon>Pseudomonadati</taxon>
        <taxon>Pseudomonadota</taxon>
        <taxon>Gammaproteobacteria</taxon>
        <taxon>Oceanospirillales</taxon>
        <taxon>Oceanospirillaceae</taxon>
        <taxon>Marinomonas</taxon>
    </lineage>
</organism>
<keyword evidence="5 8" id="KW-0732">Signal</keyword>
<evidence type="ECO:0000256" key="4">
    <source>
        <dbReference type="ARBA" id="ARBA00022692"/>
    </source>
</evidence>
<comment type="caution">
    <text evidence="9">The sequence shown here is derived from an EMBL/GenBank/DDBJ whole genome shotgun (WGS) entry which is preliminary data.</text>
</comment>
<evidence type="ECO:0000313" key="10">
    <source>
        <dbReference type="Proteomes" id="UP000295729"/>
    </source>
</evidence>
<name>A0A4R6X8S8_9GAMM</name>
<dbReference type="Proteomes" id="UP000295729">
    <property type="component" value="Unassembled WGS sequence"/>
</dbReference>
<dbReference type="InterPro" id="IPR005017">
    <property type="entry name" value="OMPP1/FadL/TodX"/>
</dbReference>
<dbReference type="RefSeq" id="WP_133562765.1">
    <property type="nucleotide sequence ID" value="NZ_SNZA01000003.1"/>
</dbReference>
<keyword evidence="3" id="KW-1134">Transmembrane beta strand</keyword>
<dbReference type="PANTHER" id="PTHR35093:SF1">
    <property type="entry name" value="OUTER MEMBRANE LONG-CHAIN FATTY ACID RECEPTOR FADL FAMILY"/>
    <property type="match status" value="1"/>
</dbReference>
<evidence type="ECO:0000313" key="9">
    <source>
        <dbReference type="EMBL" id="TDR13427.1"/>
    </source>
</evidence>
<evidence type="ECO:0000256" key="7">
    <source>
        <dbReference type="ARBA" id="ARBA00023237"/>
    </source>
</evidence>
<feature type="signal peptide" evidence="8">
    <location>
        <begin position="1"/>
        <end position="25"/>
    </location>
</feature>
<keyword evidence="4" id="KW-0812">Transmembrane</keyword>
<protein>
    <submittedName>
        <fullName evidence="9">Long-chain fatty acid transport protein</fullName>
    </submittedName>
</protein>
<dbReference type="EMBL" id="SNZA01000003">
    <property type="protein sequence ID" value="TDR13427.1"/>
    <property type="molecule type" value="Genomic_DNA"/>
</dbReference>
<reference evidence="9 10" key="1">
    <citation type="submission" date="2019-03" db="EMBL/GenBank/DDBJ databases">
        <title>Genomic Encyclopedia of Type Strains, Phase IV (KMG-IV): sequencing the most valuable type-strain genomes for metagenomic binning, comparative biology and taxonomic classification.</title>
        <authorList>
            <person name="Goeker M."/>
        </authorList>
    </citation>
    <scope>NUCLEOTIDE SEQUENCE [LARGE SCALE GENOMIC DNA]</scope>
    <source>
        <strain evidence="9 10">DSM 5604</strain>
    </source>
</reference>
<gene>
    <name evidence="9" type="ORF">C8D85_2309</name>
</gene>
<dbReference type="GO" id="GO:0009279">
    <property type="term" value="C:cell outer membrane"/>
    <property type="evidence" value="ECO:0007669"/>
    <property type="project" value="UniProtKB-SubCell"/>
</dbReference>
<evidence type="ECO:0000256" key="5">
    <source>
        <dbReference type="ARBA" id="ARBA00022729"/>
    </source>
</evidence>
<comment type="similarity">
    <text evidence="2">Belongs to the OmpP1/FadL family.</text>
</comment>
<dbReference type="AlphaFoldDB" id="A0A4R6X8S8"/>
<dbReference type="PANTHER" id="PTHR35093">
    <property type="entry name" value="OUTER MEMBRANE PROTEIN NMB0088-RELATED"/>
    <property type="match status" value="1"/>
</dbReference>
<keyword evidence="10" id="KW-1185">Reference proteome</keyword>
<evidence type="ECO:0000256" key="6">
    <source>
        <dbReference type="ARBA" id="ARBA00023136"/>
    </source>
</evidence>
<proteinExistence type="inferred from homology"/>
<dbReference type="SUPFAM" id="SSF56935">
    <property type="entry name" value="Porins"/>
    <property type="match status" value="1"/>
</dbReference>
<keyword evidence="6" id="KW-0472">Membrane</keyword>
<keyword evidence="7" id="KW-0998">Cell outer membrane</keyword>
<evidence type="ECO:0000256" key="8">
    <source>
        <dbReference type="SAM" id="SignalP"/>
    </source>
</evidence>
<evidence type="ECO:0000256" key="3">
    <source>
        <dbReference type="ARBA" id="ARBA00022452"/>
    </source>
</evidence>
<accession>A0A4R6X8S8</accession>
<comment type="subcellular location">
    <subcellularLocation>
        <location evidence="1">Cell outer membrane</location>
        <topology evidence="1">Multi-pass membrane protein</topology>
    </subcellularLocation>
</comment>
<sequence length="412" mass="44897">MNVSFPYKRTLIASALALSAVHIHAAGFQLNAQSATGLGRAFAGDAVIGDNASVIARNPAAMSLFDRPALSVGFETITTDIEVKNGSYTNNLTSSSSDANSDSIGSTSIAPNFYYIRPVNDKFAWGVNAYSNFGTKTEFEDDYAGYEYGGKTDVVSANFGLVGSYKATDQLTLGAGIDAVYGKGTFTRPANPTASALLSIDNLLEVEADGWGFGYNLGLMFELDQNNRFGFDYHFSPDIEADGEVYRYGSTTAKQSDTVIMPLPDIAEFSGYHRIAPEYAVHYSIQFIRWSEFKTLEAKNAGTINTYNWQDAMHYSIGGTYYMNDAWELRAGYMYDTSAQDQKRSISVPDSDRQWFSAGVTYKPDDVSSIDFGATYLLGEDVDVAENNALSSITGTTHANAILLGLQYSRSF</sequence>
<dbReference type="OrthoDB" id="19849at2"/>
<dbReference type="Gene3D" id="2.40.160.60">
    <property type="entry name" value="Outer membrane protein transport protein (OMPP1/FadL/TodX)"/>
    <property type="match status" value="1"/>
</dbReference>
<feature type="chain" id="PRO_5020759330" evidence="8">
    <location>
        <begin position="26"/>
        <end position="412"/>
    </location>
</feature>